<dbReference type="EMBL" id="MU006781">
    <property type="protein sequence ID" value="KAF2642377.1"/>
    <property type="molecule type" value="Genomic_DNA"/>
</dbReference>
<feature type="compositionally biased region" description="Basic and acidic residues" evidence="1">
    <location>
        <begin position="1"/>
        <end position="14"/>
    </location>
</feature>
<gene>
    <name evidence="2" type="ORF">P280DRAFT_264083</name>
</gene>
<dbReference type="Proteomes" id="UP000799753">
    <property type="component" value="Unassembled WGS sequence"/>
</dbReference>
<protein>
    <submittedName>
        <fullName evidence="2">Uncharacterized protein</fullName>
    </submittedName>
</protein>
<accession>A0A6A6S513</accession>
<sequence>MEPKRELPKEEKIPTFEPTYNYKPTGLIHTPRLNTLESYAYTPTTYTRTTNAQRQGPLERLQLAKPALKQKTPKRITGVANTPYERTQRPEPRKLETRKAIENSQKPVSTPVKGTKEHMAETEALIATGQWLHENTMKSFAARRKESGGTFPDDFERREITLWNKKLARLRGGKR</sequence>
<evidence type="ECO:0000256" key="1">
    <source>
        <dbReference type="SAM" id="MobiDB-lite"/>
    </source>
</evidence>
<evidence type="ECO:0000313" key="2">
    <source>
        <dbReference type="EMBL" id="KAF2642377.1"/>
    </source>
</evidence>
<keyword evidence="3" id="KW-1185">Reference proteome</keyword>
<feature type="compositionally biased region" description="Basic and acidic residues" evidence="1">
    <location>
        <begin position="86"/>
        <end position="101"/>
    </location>
</feature>
<feature type="region of interest" description="Disordered" evidence="1">
    <location>
        <begin position="1"/>
        <end position="27"/>
    </location>
</feature>
<reference evidence="2" key="1">
    <citation type="journal article" date="2020" name="Stud. Mycol.">
        <title>101 Dothideomycetes genomes: a test case for predicting lifestyles and emergence of pathogens.</title>
        <authorList>
            <person name="Haridas S."/>
            <person name="Albert R."/>
            <person name="Binder M."/>
            <person name="Bloem J."/>
            <person name="Labutti K."/>
            <person name="Salamov A."/>
            <person name="Andreopoulos B."/>
            <person name="Baker S."/>
            <person name="Barry K."/>
            <person name="Bills G."/>
            <person name="Bluhm B."/>
            <person name="Cannon C."/>
            <person name="Castanera R."/>
            <person name="Culley D."/>
            <person name="Daum C."/>
            <person name="Ezra D."/>
            <person name="Gonzalez J."/>
            <person name="Henrissat B."/>
            <person name="Kuo A."/>
            <person name="Liang C."/>
            <person name="Lipzen A."/>
            <person name="Lutzoni F."/>
            <person name="Magnuson J."/>
            <person name="Mondo S."/>
            <person name="Nolan M."/>
            <person name="Ohm R."/>
            <person name="Pangilinan J."/>
            <person name="Park H.-J."/>
            <person name="Ramirez L."/>
            <person name="Alfaro M."/>
            <person name="Sun H."/>
            <person name="Tritt A."/>
            <person name="Yoshinaga Y."/>
            <person name="Zwiers L.-H."/>
            <person name="Turgeon B."/>
            <person name="Goodwin S."/>
            <person name="Spatafora J."/>
            <person name="Crous P."/>
            <person name="Grigoriev I."/>
        </authorList>
    </citation>
    <scope>NUCLEOTIDE SEQUENCE</scope>
    <source>
        <strain evidence="2">CBS 473.64</strain>
    </source>
</reference>
<feature type="region of interest" description="Disordered" evidence="1">
    <location>
        <begin position="65"/>
        <end position="117"/>
    </location>
</feature>
<organism evidence="2 3">
    <name type="scientific">Massarina eburnea CBS 473.64</name>
    <dbReference type="NCBI Taxonomy" id="1395130"/>
    <lineage>
        <taxon>Eukaryota</taxon>
        <taxon>Fungi</taxon>
        <taxon>Dikarya</taxon>
        <taxon>Ascomycota</taxon>
        <taxon>Pezizomycotina</taxon>
        <taxon>Dothideomycetes</taxon>
        <taxon>Pleosporomycetidae</taxon>
        <taxon>Pleosporales</taxon>
        <taxon>Massarineae</taxon>
        <taxon>Massarinaceae</taxon>
        <taxon>Massarina</taxon>
    </lineage>
</organism>
<dbReference type="AlphaFoldDB" id="A0A6A6S513"/>
<evidence type="ECO:0000313" key="3">
    <source>
        <dbReference type="Proteomes" id="UP000799753"/>
    </source>
</evidence>
<name>A0A6A6S513_9PLEO</name>
<proteinExistence type="predicted"/>